<feature type="transmembrane region" description="Helical" evidence="1">
    <location>
        <begin position="416"/>
        <end position="433"/>
    </location>
</feature>
<evidence type="ECO:0000313" key="3">
    <source>
        <dbReference type="Proteomes" id="UP000229297"/>
    </source>
</evidence>
<evidence type="ECO:0000313" key="2">
    <source>
        <dbReference type="EMBL" id="PIX17074.1"/>
    </source>
</evidence>
<dbReference type="Gene3D" id="3.40.50.2000">
    <property type="entry name" value="Glycogen Phosphorylase B"/>
    <property type="match status" value="2"/>
</dbReference>
<name>A0A2M7JCF7_9BACT</name>
<dbReference type="Proteomes" id="UP000229297">
    <property type="component" value="Unassembled WGS sequence"/>
</dbReference>
<gene>
    <name evidence="2" type="ORF">COZ71_05235</name>
</gene>
<keyword evidence="1" id="KW-0812">Transmembrane</keyword>
<dbReference type="EMBL" id="PFIC01000144">
    <property type="protein sequence ID" value="PIX17074.1"/>
    <property type="molecule type" value="Genomic_DNA"/>
</dbReference>
<feature type="transmembrane region" description="Helical" evidence="1">
    <location>
        <begin position="6"/>
        <end position="28"/>
    </location>
</feature>
<sequence>MKILVLIGRAGIGGHVISTLTIASALLAKHKVVLAAGKGKLSDEIEKRGIKYIEIPFFIEAFNQEYAYFSFFSWITIKRVMEIVKKEEINIIHAFDAPASFVANFVTVFTGIPTVTTICGGPGPVYPLPIFQKLIVFSKEYKKVMIDKFKWDKKDVVIIKNRINFKEEVKNEVGQTCNFPFIPQHKNIMMVTRFSGEKIKAIEYVFKAVEGILNLRSDITLILIGNGQFYEKINILTKEINNKIGRKGIILTGDVINANLLLKYGDIVIGVGRSAFEGMFWGKPTIIVGENGFAGVIEEKTVEELEYYNFSGRNVDVSVDCKELEKVIWKILEDEQYALKIGRFGREYLEQEIDVVQGIEKIEKIYENILSMEKVSLKVRIKSFSFLIWNVIRILVDYIIFSMMIGKILAKIKGKIVTTQLLLFWTYLLLLFCHSELL</sequence>
<evidence type="ECO:0000256" key="1">
    <source>
        <dbReference type="SAM" id="Phobius"/>
    </source>
</evidence>
<accession>A0A2M7JCF7</accession>
<dbReference type="CDD" id="cd03801">
    <property type="entry name" value="GT4_PimA-like"/>
    <property type="match status" value="1"/>
</dbReference>
<feature type="transmembrane region" description="Helical" evidence="1">
    <location>
        <begin position="386"/>
        <end position="410"/>
    </location>
</feature>
<protein>
    <submittedName>
        <fullName evidence="2">Uncharacterized protein</fullName>
    </submittedName>
</protein>
<keyword evidence="1" id="KW-0472">Membrane</keyword>
<dbReference type="AlphaFoldDB" id="A0A2M7JCF7"/>
<organism evidence="2 3">
    <name type="scientific">Candidatus Desantisbacteria bacterium CG_4_8_14_3_um_filter_40_12</name>
    <dbReference type="NCBI Taxonomy" id="1974545"/>
    <lineage>
        <taxon>Bacteria</taxon>
        <taxon>Candidatus Desantisiibacteriota</taxon>
    </lineage>
</organism>
<proteinExistence type="predicted"/>
<reference evidence="3" key="1">
    <citation type="submission" date="2017-09" db="EMBL/GenBank/DDBJ databases">
        <title>Depth-based differentiation of microbial function through sediment-hosted aquifers and enrichment of novel symbionts in the deep terrestrial subsurface.</title>
        <authorList>
            <person name="Probst A.J."/>
            <person name="Ladd B."/>
            <person name="Jarett J.K."/>
            <person name="Geller-Mcgrath D.E."/>
            <person name="Sieber C.M.K."/>
            <person name="Emerson J.B."/>
            <person name="Anantharaman K."/>
            <person name="Thomas B.C."/>
            <person name="Malmstrom R."/>
            <person name="Stieglmeier M."/>
            <person name="Klingl A."/>
            <person name="Woyke T."/>
            <person name="Ryan C.M."/>
            <person name="Banfield J.F."/>
        </authorList>
    </citation>
    <scope>NUCLEOTIDE SEQUENCE [LARGE SCALE GENOMIC DNA]</scope>
</reference>
<dbReference type="PANTHER" id="PTHR12526">
    <property type="entry name" value="GLYCOSYLTRANSFERASE"/>
    <property type="match status" value="1"/>
</dbReference>
<keyword evidence="1" id="KW-1133">Transmembrane helix</keyword>
<dbReference type="SUPFAM" id="SSF53756">
    <property type="entry name" value="UDP-Glycosyltransferase/glycogen phosphorylase"/>
    <property type="match status" value="1"/>
</dbReference>
<comment type="caution">
    <text evidence="2">The sequence shown here is derived from an EMBL/GenBank/DDBJ whole genome shotgun (WGS) entry which is preliminary data.</text>
</comment>